<protein>
    <submittedName>
        <fullName evidence="1">Uncharacterized protein</fullName>
    </submittedName>
</protein>
<dbReference type="AlphaFoldDB" id="A0A9P8PA29"/>
<name>A0A9P8PA29_9ASCO</name>
<sequence length="149" mass="16412">MVRALSRQNDVQNKRVSSDTLCNSLKKIDPVLWSREFVSSLDSWFRAALLCNAKSVIKIHARETYSRATCGPVGDSSWLLISKNPWISVILLSSHNLSSSHLRRNCSAVSLISAGFRHVSYLTPHIIIALSSNGGVESKWSIISLSTTG</sequence>
<reference evidence="1" key="1">
    <citation type="journal article" date="2021" name="Open Biol.">
        <title>Shared evolutionary footprints suggest mitochondrial oxidative damage underlies multiple complex I losses in fungi.</title>
        <authorList>
            <person name="Schikora-Tamarit M.A."/>
            <person name="Marcet-Houben M."/>
            <person name="Nosek J."/>
            <person name="Gabaldon T."/>
        </authorList>
    </citation>
    <scope>NUCLEOTIDE SEQUENCE</scope>
    <source>
        <strain evidence="1">NCAIM Y.01608</strain>
    </source>
</reference>
<dbReference type="EMBL" id="JAEUBD010001062">
    <property type="protein sequence ID" value="KAH3667689.1"/>
    <property type="molecule type" value="Genomic_DNA"/>
</dbReference>
<evidence type="ECO:0000313" key="1">
    <source>
        <dbReference type="EMBL" id="KAH3667689.1"/>
    </source>
</evidence>
<gene>
    <name evidence="1" type="ORF">OGATHE_003212</name>
</gene>
<accession>A0A9P8PA29</accession>
<reference evidence="1" key="2">
    <citation type="submission" date="2021-01" db="EMBL/GenBank/DDBJ databases">
        <authorList>
            <person name="Schikora-Tamarit M.A."/>
        </authorList>
    </citation>
    <scope>NUCLEOTIDE SEQUENCE</scope>
    <source>
        <strain evidence="1">NCAIM Y.01608</strain>
    </source>
</reference>
<dbReference type="Proteomes" id="UP000788993">
    <property type="component" value="Unassembled WGS sequence"/>
</dbReference>
<organism evidence="1 2">
    <name type="scientific">Ogataea polymorpha</name>
    <dbReference type="NCBI Taxonomy" id="460523"/>
    <lineage>
        <taxon>Eukaryota</taxon>
        <taxon>Fungi</taxon>
        <taxon>Dikarya</taxon>
        <taxon>Ascomycota</taxon>
        <taxon>Saccharomycotina</taxon>
        <taxon>Pichiomycetes</taxon>
        <taxon>Pichiales</taxon>
        <taxon>Pichiaceae</taxon>
        <taxon>Ogataea</taxon>
    </lineage>
</organism>
<keyword evidence="2" id="KW-1185">Reference proteome</keyword>
<proteinExistence type="predicted"/>
<evidence type="ECO:0000313" key="2">
    <source>
        <dbReference type="Proteomes" id="UP000788993"/>
    </source>
</evidence>
<comment type="caution">
    <text evidence="1">The sequence shown here is derived from an EMBL/GenBank/DDBJ whole genome shotgun (WGS) entry which is preliminary data.</text>
</comment>